<dbReference type="Proteomes" id="UP001228563">
    <property type="component" value="Chromosome"/>
</dbReference>
<organism evidence="1 2">
    <name type="scientific">Enterobacter kobei</name>
    <dbReference type="NCBI Taxonomy" id="208224"/>
    <lineage>
        <taxon>Bacteria</taxon>
        <taxon>Pseudomonadati</taxon>
        <taxon>Pseudomonadota</taxon>
        <taxon>Gammaproteobacteria</taxon>
        <taxon>Enterobacterales</taxon>
        <taxon>Enterobacteriaceae</taxon>
        <taxon>Enterobacter</taxon>
        <taxon>Enterobacter cloacae complex</taxon>
    </lineage>
</organism>
<gene>
    <name evidence="1" type="ORF">M2B19_09200</name>
</gene>
<accession>A0AAJ6LP32</accession>
<protein>
    <submittedName>
        <fullName evidence="1">Abortive infection system antitoxin AbiGi family protein</fullName>
    </submittedName>
</protein>
<dbReference type="RefSeq" id="WP_232933428.1">
    <property type="nucleotide sequence ID" value="NZ_CP083862.1"/>
</dbReference>
<dbReference type="InterPro" id="IPR021223">
    <property type="entry name" value="AbiGi"/>
</dbReference>
<dbReference type="AlphaFoldDB" id="A0AAJ6LP32"/>
<proteinExistence type="predicted"/>
<evidence type="ECO:0000313" key="2">
    <source>
        <dbReference type="Proteomes" id="UP001228563"/>
    </source>
</evidence>
<sequence>MKLTSKNNRIEERSLYPNTIFHFTNDNNVILDIIKAKYFRASYAKEVIVGPNGTKRTFGIPMVSFCDIRLSNLNEHMKKYGYYGIGLKKSWAIKEGLNPVSYLNPNCSMFQYFDEQLRYMSEELLSIDEKDKHKVERQKYLHLQNVMRYMKNYEGELKRGEERHKKYRFANESEWRYVPDITTPDIIPVKIVERNNSNWKAKANQALWASEFSRLRFDYSDIKYILIPTSCMAFDLIEGIKEFVSEEDYIYLISKIFDSRSIYQDL</sequence>
<reference evidence="1" key="1">
    <citation type="submission" date="2022-04" db="EMBL/GenBank/DDBJ databases">
        <title>Co-occurrence of mcr-9 and blaNDM-1 in multidrug-resistant Enterobacter kobei strain isolated from an infant with urinary infection.</title>
        <authorList>
            <person name="Zeng H."/>
        </authorList>
    </citation>
    <scope>NUCLEOTIDE SEQUENCE</scope>
    <source>
        <strain evidence="1">EC1382</strain>
    </source>
</reference>
<evidence type="ECO:0000313" key="1">
    <source>
        <dbReference type="EMBL" id="WMT67732.1"/>
    </source>
</evidence>
<name>A0AAJ6LP32_9ENTR</name>
<dbReference type="Pfam" id="PF10899">
    <property type="entry name" value="AbiGi"/>
    <property type="match status" value="1"/>
</dbReference>
<dbReference type="EMBL" id="CP096849">
    <property type="protein sequence ID" value="WMT67732.1"/>
    <property type="molecule type" value="Genomic_DNA"/>
</dbReference>